<dbReference type="InterPro" id="IPR006146">
    <property type="entry name" value="5'-Nucleotdase_CS"/>
</dbReference>
<dbReference type="AlphaFoldDB" id="A0AA96RC02"/>
<dbReference type="Gene3D" id="3.90.780.10">
    <property type="entry name" value="5'-Nucleotidase, C-terminal domain"/>
    <property type="match status" value="1"/>
</dbReference>
<dbReference type="GO" id="GO:0008253">
    <property type="term" value="F:5'-nucleotidase activity"/>
    <property type="evidence" value="ECO:0007669"/>
    <property type="project" value="TreeGrafter"/>
</dbReference>
<dbReference type="RefSeq" id="WP_315603759.1">
    <property type="nucleotide sequence ID" value="NZ_CP130318.1"/>
</dbReference>
<name>A0AA96RC02_9BACL</name>
<dbReference type="InterPro" id="IPR006179">
    <property type="entry name" value="5_nucleotidase/apyrase"/>
</dbReference>
<dbReference type="InterPro" id="IPR036907">
    <property type="entry name" value="5'-Nucleotdase_C_sf"/>
</dbReference>
<gene>
    <name evidence="5" type="ORF">MJA45_20510</name>
</gene>
<evidence type="ECO:0000259" key="3">
    <source>
        <dbReference type="Pfam" id="PF00149"/>
    </source>
</evidence>
<dbReference type="InterPro" id="IPR029052">
    <property type="entry name" value="Metallo-depent_PP-like"/>
</dbReference>
<dbReference type="SUPFAM" id="SSF56300">
    <property type="entry name" value="Metallo-dependent phosphatases"/>
    <property type="match status" value="1"/>
</dbReference>
<dbReference type="CDD" id="cd00845">
    <property type="entry name" value="MPP_UshA_N_like"/>
    <property type="match status" value="1"/>
</dbReference>
<dbReference type="InterPro" id="IPR008334">
    <property type="entry name" value="5'-Nucleotdase_C"/>
</dbReference>
<evidence type="ECO:0000256" key="1">
    <source>
        <dbReference type="ARBA" id="ARBA00022729"/>
    </source>
</evidence>
<dbReference type="GO" id="GO:0009166">
    <property type="term" value="P:nucleotide catabolic process"/>
    <property type="evidence" value="ECO:0007669"/>
    <property type="project" value="InterPro"/>
</dbReference>
<dbReference type="Proteomes" id="UP001305702">
    <property type="component" value="Chromosome"/>
</dbReference>
<reference evidence="5 6" key="1">
    <citation type="submission" date="2022-02" db="EMBL/GenBank/DDBJ databases">
        <title>Paenibacillus sp. MBLB1776 Whole Genome Shotgun Sequencing.</title>
        <authorList>
            <person name="Hwang C.Y."/>
            <person name="Cho E.-S."/>
            <person name="Seo M.-J."/>
        </authorList>
    </citation>
    <scope>NUCLEOTIDE SEQUENCE [LARGE SCALE GENOMIC DNA]</scope>
    <source>
        <strain evidence="5 6">MBLB1776</strain>
    </source>
</reference>
<dbReference type="PRINTS" id="PR01607">
    <property type="entry name" value="APYRASEFAMLY"/>
</dbReference>
<comment type="similarity">
    <text evidence="2">Belongs to the 5'-nucleotidase family.</text>
</comment>
<dbReference type="Pfam" id="PF00149">
    <property type="entry name" value="Metallophos"/>
    <property type="match status" value="1"/>
</dbReference>
<dbReference type="Pfam" id="PF02872">
    <property type="entry name" value="5_nucleotid_C"/>
    <property type="match status" value="1"/>
</dbReference>
<keyword evidence="2 5" id="KW-0378">Hydrolase</keyword>
<dbReference type="GO" id="GO:0008768">
    <property type="term" value="F:UDP-sugar diphosphatase activity"/>
    <property type="evidence" value="ECO:0007669"/>
    <property type="project" value="TreeGrafter"/>
</dbReference>
<organism evidence="5 6">
    <name type="scientific">Paenibacillus aurantius</name>
    <dbReference type="NCBI Taxonomy" id="2918900"/>
    <lineage>
        <taxon>Bacteria</taxon>
        <taxon>Bacillati</taxon>
        <taxon>Bacillota</taxon>
        <taxon>Bacilli</taxon>
        <taxon>Bacillales</taxon>
        <taxon>Paenibacillaceae</taxon>
        <taxon>Paenibacillus</taxon>
    </lineage>
</organism>
<dbReference type="InterPro" id="IPR004843">
    <property type="entry name" value="Calcineurin-like_PHP"/>
</dbReference>
<keyword evidence="6" id="KW-1185">Reference proteome</keyword>
<feature type="domain" description="Calcineurin-like phosphoesterase" evidence="3">
    <location>
        <begin position="8"/>
        <end position="205"/>
    </location>
</feature>
<evidence type="ECO:0000313" key="6">
    <source>
        <dbReference type="Proteomes" id="UP001305702"/>
    </source>
</evidence>
<dbReference type="GO" id="GO:0030288">
    <property type="term" value="C:outer membrane-bounded periplasmic space"/>
    <property type="evidence" value="ECO:0007669"/>
    <property type="project" value="TreeGrafter"/>
</dbReference>
<dbReference type="PANTHER" id="PTHR11575:SF23">
    <property type="entry name" value="5-NUCLEOTIDASE FAMILY PROTEIN"/>
    <property type="match status" value="1"/>
</dbReference>
<accession>A0AA96RC02</accession>
<protein>
    <submittedName>
        <fullName evidence="5">Bifunctional UDP-sugar hydrolase/5'-nucleotidase</fullName>
    </submittedName>
</protein>
<keyword evidence="2" id="KW-0547">Nucleotide-binding</keyword>
<dbReference type="GO" id="GO:0000166">
    <property type="term" value="F:nucleotide binding"/>
    <property type="evidence" value="ECO:0007669"/>
    <property type="project" value="UniProtKB-KW"/>
</dbReference>
<dbReference type="SUPFAM" id="SSF55816">
    <property type="entry name" value="5'-nucleotidase (syn. UDP-sugar hydrolase), C-terminal domain"/>
    <property type="match status" value="1"/>
</dbReference>
<keyword evidence="1" id="KW-0732">Signal</keyword>
<dbReference type="KEGG" id="paun:MJA45_20510"/>
<evidence type="ECO:0000313" key="5">
    <source>
        <dbReference type="EMBL" id="WNQ09985.1"/>
    </source>
</evidence>
<dbReference type="EMBL" id="CP130318">
    <property type="protein sequence ID" value="WNQ09985.1"/>
    <property type="molecule type" value="Genomic_DNA"/>
</dbReference>
<proteinExistence type="inferred from homology"/>
<dbReference type="Gene3D" id="3.60.21.10">
    <property type="match status" value="1"/>
</dbReference>
<evidence type="ECO:0000256" key="2">
    <source>
        <dbReference type="RuleBase" id="RU362119"/>
    </source>
</evidence>
<dbReference type="PANTHER" id="PTHR11575">
    <property type="entry name" value="5'-NUCLEOTIDASE-RELATED"/>
    <property type="match status" value="1"/>
</dbReference>
<evidence type="ECO:0000259" key="4">
    <source>
        <dbReference type="Pfam" id="PF02872"/>
    </source>
</evidence>
<dbReference type="PROSITE" id="PS00785">
    <property type="entry name" value="5_NUCLEOTIDASE_1"/>
    <property type="match status" value="1"/>
</dbReference>
<dbReference type="GO" id="GO:0046872">
    <property type="term" value="F:metal ion binding"/>
    <property type="evidence" value="ECO:0007669"/>
    <property type="project" value="InterPro"/>
</dbReference>
<feature type="domain" description="5'-Nucleotidase C-terminal" evidence="4">
    <location>
        <begin position="291"/>
        <end position="426"/>
    </location>
</feature>
<sequence>MKQVQKLVILHTNDIHSHFEAMPRIATVMRKLRREHAGAGLVTVDGGDHMDRMRQETEASLGKANVAVMNEAGYDLAVPGNNEGLTLSKNDLEKAYSGARFEIIGSNLYESGTGRIPSWLKPYSILDRGGVRIGFIGVTAYFPAFYNLLGWDIQEPFGSIRHWLKEVRERADVVVLISHLGIAHDRRIAEEISGIDVILGAHTHHLLEEPLRIGGTAILAAGKWGQYVGCVEMEYDREAGALVKVEGRVYPTEGEAEEPGTVRTIDGYESSSRTVLQEPAAVLNRPLPIHWHEESELGNLLAAGLRSWVGAEIGLVNAGQLLEGLPKGTVTRGELHRICPSPINPCSVNLKGSDLLTALEESLLPEFTEKPIMGFGFRGKVLGALCVDGLQVDYDPDGEPYRKIRSVLVNGEPLDPARLYRTGMIDMFTFRVGYPTLAEGTEVRYFLPEFLRDLLAGLLLDEEALARAVPRRWRPSSSGKEA</sequence>